<keyword evidence="1" id="KW-0285">Flavoprotein</keyword>
<dbReference type="EMBL" id="BART01024842">
    <property type="protein sequence ID" value="GAG93579.1"/>
    <property type="molecule type" value="Genomic_DNA"/>
</dbReference>
<protein>
    <submittedName>
        <fullName evidence="3">Uncharacterized protein</fullName>
    </submittedName>
</protein>
<dbReference type="GO" id="GO:0050660">
    <property type="term" value="F:flavin adenine dinucleotide binding"/>
    <property type="evidence" value="ECO:0007669"/>
    <property type="project" value="InterPro"/>
</dbReference>
<keyword evidence="2" id="KW-0274">FAD</keyword>
<dbReference type="SUPFAM" id="SSF55103">
    <property type="entry name" value="FAD-linked oxidases, C-terminal domain"/>
    <property type="match status" value="1"/>
</dbReference>
<dbReference type="GO" id="GO:0003824">
    <property type="term" value="F:catalytic activity"/>
    <property type="evidence" value="ECO:0007669"/>
    <property type="project" value="InterPro"/>
</dbReference>
<name>X1BCC4_9ZZZZ</name>
<evidence type="ECO:0000313" key="3">
    <source>
        <dbReference type="EMBL" id="GAG93579.1"/>
    </source>
</evidence>
<gene>
    <name evidence="3" type="ORF">S01H4_44744</name>
</gene>
<sequence>MCDEIDEIILDGPVVPYGVGGRDGLRNIVASRDTGYYRLLKTLKRTLDPKNILQRGIFIPEEELR</sequence>
<proteinExistence type="predicted"/>
<reference evidence="3" key="1">
    <citation type="journal article" date="2014" name="Front. Microbiol.">
        <title>High frequency of phylogenetically diverse reductive dehalogenase-homologous genes in deep subseafloor sedimentary metagenomes.</title>
        <authorList>
            <person name="Kawai M."/>
            <person name="Futagami T."/>
            <person name="Toyoda A."/>
            <person name="Takaki Y."/>
            <person name="Nishi S."/>
            <person name="Hori S."/>
            <person name="Arai W."/>
            <person name="Tsubouchi T."/>
            <person name="Morono Y."/>
            <person name="Uchiyama I."/>
            <person name="Ito T."/>
            <person name="Fujiyama A."/>
            <person name="Inagaki F."/>
            <person name="Takami H."/>
        </authorList>
    </citation>
    <scope>NUCLEOTIDE SEQUENCE</scope>
    <source>
        <strain evidence="3">Expedition CK06-06</strain>
    </source>
</reference>
<dbReference type="AlphaFoldDB" id="X1BCC4"/>
<dbReference type="InterPro" id="IPR016164">
    <property type="entry name" value="FAD-linked_Oxase-like_C"/>
</dbReference>
<evidence type="ECO:0000256" key="1">
    <source>
        <dbReference type="ARBA" id="ARBA00022630"/>
    </source>
</evidence>
<evidence type="ECO:0000256" key="2">
    <source>
        <dbReference type="ARBA" id="ARBA00022827"/>
    </source>
</evidence>
<comment type="caution">
    <text evidence="3">The sequence shown here is derived from an EMBL/GenBank/DDBJ whole genome shotgun (WGS) entry which is preliminary data.</text>
</comment>
<accession>X1BCC4</accession>
<organism evidence="3">
    <name type="scientific">marine sediment metagenome</name>
    <dbReference type="NCBI Taxonomy" id="412755"/>
    <lineage>
        <taxon>unclassified sequences</taxon>
        <taxon>metagenomes</taxon>
        <taxon>ecological metagenomes</taxon>
    </lineage>
</organism>